<protein>
    <submittedName>
        <fullName evidence="4">Phospholipid/glycerol acyltransferase</fullName>
    </submittedName>
</protein>
<dbReference type="RefSeq" id="WP_015176241.1">
    <property type="nucleotide sequence ID" value="NC_019729.1"/>
</dbReference>
<dbReference type="SMART" id="SM00563">
    <property type="entry name" value="PlsC"/>
    <property type="match status" value="1"/>
</dbReference>
<dbReference type="Pfam" id="PF01553">
    <property type="entry name" value="Acyltransferase"/>
    <property type="match status" value="1"/>
</dbReference>
<dbReference type="STRING" id="179408.Osc7112_2519"/>
<dbReference type="HOGENOM" id="CLU_027938_3_0_3"/>
<evidence type="ECO:0000256" key="1">
    <source>
        <dbReference type="ARBA" id="ARBA00022679"/>
    </source>
</evidence>
<dbReference type="Proteomes" id="UP000010478">
    <property type="component" value="Chromosome"/>
</dbReference>
<dbReference type="eggNOG" id="COG0204">
    <property type="taxonomic scope" value="Bacteria"/>
</dbReference>
<name>K9VI89_9CYAN</name>
<dbReference type="SUPFAM" id="SSF69593">
    <property type="entry name" value="Glycerol-3-phosphate (1)-acyltransferase"/>
    <property type="match status" value="1"/>
</dbReference>
<dbReference type="AlphaFoldDB" id="K9VI89"/>
<evidence type="ECO:0000259" key="3">
    <source>
        <dbReference type="SMART" id="SM00563"/>
    </source>
</evidence>
<keyword evidence="5" id="KW-1185">Reference proteome</keyword>
<dbReference type="InterPro" id="IPR002123">
    <property type="entry name" value="Plipid/glycerol_acylTrfase"/>
</dbReference>
<dbReference type="PANTHER" id="PTHR10434">
    <property type="entry name" value="1-ACYL-SN-GLYCEROL-3-PHOSPHATE ACYLTRANSFERASE"/>
    <property type="match status" value="1"/>
</dbReference>
<gene>
    <name evidence="4" type="ORF">Osc7112_2519</name>
</gene>
<accession>K9VI89</accession>
<dbReference type="CDD" id="cd07989">
    <property type="entry name" value="LPLAT_AGPAT-like"/>
    <property type="match status" value="1"/>
</dbReference>
<dbReference type="PANTHER" id="PTHR10434:SF11">
    <property type="entry name" value="1-ACYL-SN-GLYCEROL-3-PHOSPHATE ACYLTRANSFERASE"/>
    <property type="match status" value="1"/>
</dbReference>
<reference evidence="4 5" key="1">
    <citation type="submission" date="2012-05" db="EMBL/GenBank/DDBJ databases">
        <title>Finished chromosome of genome of Oscillatoria sp. PCC 7112.</title>
        <authorList>
            <consortium name="US DOE Joint Genome Institute"/>
            <person name="Gugger M."/>
            <person name="Coursin T."/>
            <person name="Rippka R."/>
            <person name="Tandeau De Marsac N."/>
            <person name="Huntemann M."/>
            <person name="Wei C.-L."/>
            <person name="Han J."/>
            <person name="Detter J.C."/>
            <person name="Han C."/>
            <person name="Tapia R."/>
            <person name="Davenport K."/>
            <person name="Daligault H."/>
            <person name="Erkkila T."/>
            <person name="Gu W."/>
            <person name="Munk A.C.C."/>
            <person name="Teshima H."/>
            <person name="Xu Y."/>
            <person name="Chain P."/>
            <person name="Chen A."/>
            <person name="Krypides N."/>
            <person name="Mavromatis K."/>
            <person name="Markowitz V."/>
            <person name="Szeto E."/>
            <person name="Ivanova N."/>
            <person name="Mikhailova N."/>
            <person name="Ovchinnikova G."/>
            <person name="Pagani I."/>
            <person name="Pati A."/>
            <person name="Goodwin L."/>
            <person name="Peters L."/>
            <person name="Pitluck S."/>
            <person name="Woyke T."/>
            <person name="Kerfeld C."/>
        </authorList>
    </citation>
    <scope>NUCLEOTIDE SEQUENCE [LARGE SCALE GENOMIC DNA]</scope>
    <source>
        <strain evidence="4 5">PCC 7112</strain>
    </source>
</reference>
<dbReference type="PATRIC" id="fig|179408.3.peg.3085"/>
<dbReference type="EMBL" id="CP003614">
    <property type="protein sequence ID" value="AFZ06950.1"/>
    <property type="molecule type" value="Genomic_DNA"/>
</dbReference>
<dbReference type="GO" id="GO:0006654">
    <property type="term" value="P:phosphatidic acid biosynthetic process"/>
    <property type="evidence" value="ECO:0007669"/>
    <property type="project" value="TreeGrafter"/>
</dbReference>
<keyword evidence="1 4" id="KW-0808">Transferase</keyword>
<organism evidence="4 5">
    <name type="scientific">Phormidium nigroviride PCC 7112</name>
    <dbReference type="NCBI Taxonomy" id="179408"/>
    <lineage>
        <taxon>Bacteria</taxon>
        <taxon>Bacillati</taxon>
        <taxon>Cyanobacteriota</taxon>
        <taxon>Cyanophyceae</taxon>
        <taxon>Oscillatoriophycideae</taxon>
        <taxon>Oscillatoriales</taxon>
        <taxon>Oscillatoriaceae</taxon>
        <taxon>Phormidium</taxon>
    </lineage>
</organism>
<dbReference type="OrthoDB" id="9803035at2"/>
<proteinExistence type="predicted"/>
<dbReference type="KEGG" id="oni:Osc7112_2519"/>
<evidence type="ECO:0000313" key="5">
    <source>
        <dbReference type="Proteomes" id="UP000010478"/>
    </source>
</evidence>
<evidence type="ECO:0000256" key="2">
    <source>
        <dbReference type="ARBA" id="ARBA00023315"/>
    </source>
</evidence>
<sequence>MPHTATIAVESSKSSLVKPMPAKVASNTSRVSPWLTSLLYPLGHYVVLPFHFGKIEITGQEHLPKDGPVILAPTHRSRWDALMMPYSTGQKVTGRDLRFMVTADEVKGLQGWFIRHLGGFAVDLKHPAIGSLRYGVELLLDKEMLVIFPEGGIFQDGEVHPIKPGLARLAIQAELSQPGLGVKIVPMSIRYRPRIPQWGSQVKIAIGAPISVADYARDGGGKKEARVLTAEIEKALKKLDES</sequence>
<keyword evidence="2 4" id="KW-0012">Acyltransferase</keyword>
<feature type="domain" description="Phospholipid/glycerol acyltransferase" evidence="3">
    <location>
        <begin position="69"/>
        <end position="192"/>
    </location>
</feature>
<evidence type="ECO:0000313" key="4">
    <source>
        <dbReference type="EMBL" id="AFZ06950.1"/>
    </source>
</evidence>
<dbReference type="GO" id="GO:0003841">
    <property type="term" value="F:1-acylglycerol-3-phosphate O-acyltransferase activity"/>
    <property type="evidence" value="ECO:0007669"/>
    <property type="project" value="TreeGrafter"/>
</dbReference>